<evidence type="ECO:0000259" key="12">
    <source>
        <dbReference type="Pfam" id="PF00501"/>
    </source>
</evidence>
<evidence type="ECO:0000313" key="15">
    <source>
        <dbReference type="Proteomes" id="UP000460412"/>
    </source>
</evidence>
<keyword evidence="15" id="KW-1185">Reference proteome</keyword>
<evidence type="ECO:0000256" key="1">
    <source>
        <dbReference type="ARBA" id="ARBA00011245"/>
    </source>
</evidence>
<comment type="function">
    <text evidence="11">Catalyzes the activation of phenylacetic acid (PA) to phenylacetyl-CoA (PA-CoA).</text>
</comment>
<dbReference type="Gene3D" id="3.40.50.12780">
    <property type="entry name" value="N-terminal domain of ligase-like"/>
    <property type="match status" value="1"/>
</dbReference>
<accession>A0A7X3MJ33</accession>
<dbReference type="GO" id="GO:0010124">
    <property type="term" value="P:phenylacetate catabolic process"/>
    <property type="evidence" value="ECO:0007669"/>
    <property type="project" value="UniProtKB-UniRule"/>
</dbReference>
<dbReference type="PIRSF" id="PIRSF006444">
    <property type="entry name" value="PaaK"/>
    <property type="match status" value="1"/>
</dbReference>
<dbReference type="PANTHER" id="PTHR43439:SF2">
    <property type="entry name" value="ENZYME, PUTATIVE (JCVI)-RELATED"/>
    <property type="match status" value="1"/>
</dbReference>
<evidence type="ECO:0000256" key="6">
    <source>
        <dbReference type="ARBA" id="ARBA00060591"/>
    </source>
</evidence>
<dbReference type="InterPro" id="IPR045851">
    <property type="entry name" value="AMP-bd_C_sf"/>
</dbReference>
<dbReference type="InterPro" id="IPR028154">
    <property type="entry name" value="AMP-dep_Lig_C"/>
</dbReference>
<dbReference type="Gene3D" id="3.30.300.30">
    <property type="match status" value="1"/>
</dbReference>
<evidence type="ECO:0000256" key="11">
    <source>
        <dbReference type="PIRNR" id="PIRNR006444"/>
    </source>
</evidence>
<protein>
    <recommendedName>
        <fullName evidence="9 11">Phenylacetate-coenzyme A ligase</fullName>
        <ecNumber evidence="8 11">6.2.1.30</ecNumber>
    </recommendedName>
    <alternativeName>
        <fullName evidence="10 11">Phenylacetyl-CoA ligase</fullName>
    </alternativeName>
</protein>
<dbReference type="GO" id="GO:0000166">
    <property type="term" value="F:nucleotide binding"/>
    <property type="evidence" value="ECO:0007669"/>
    <property type="project" value="UniProtKB-KW"/>
</dbReference>
<evidence type="ECO:0000256" key="7">
    <source>
        <dbReference type="ARBA" id="ARBA00061566"/>
    </source>
</evidence>
<sequence>MAGVSIENWKETIRDPKIECMSRDEMNALQSERLVKQVKNVYENVEFYRKKMDALGVEPGDIKGIEDICKLPFTTKEDLRDNYPFGLLAVPKEKIARVQGTSGTTGKLTLASYTQKDVDVWGECVARGLVMAGLTAADRIHVCYGYGLFTGGMGLDLGAQALGAMAIPMSSGNTKRQLMCMEDFGATAFACTPSYALYLAEAAQEAGVVDRLKIKASVNGAEPWTDEMRKKIESIFHINSFDIYGLCEITGPGVAMDCIHHKGLHVYEDYFYPEVLNPADQSPCADGETGELVFTTLAKEGMPLLRYRTKDLTSIDHSTCECGRTLPRIQKFTGRTDDMKVIRGVNVFPTQVETALLSMGGGVAPHYMLIVDRENNLDVLTVMVEVDEKYFSDEIRKLDALKNKVGAVLKQALGVSVRVKLVEPKTIQRSEGKAKRVIDNREL</sequence>
<dbReference type="Pfam" id="PF14535">
    <property type="entry name" value="AMP-binding_C_2"/>
    <property type="match status" value="1"/>
</dbReference>
<dbReference type="EMBL" id="WUQX01000001">
    <property type="protein sequence ID" value="MXP77302.1"/>
    <property type="molecule type" value="Genomic_DNA"/>
</dbReference>
<name>A0A7X3MJ33_9FIRM</name>
<comment type="catalytic activity">
    <reaction evidence="11">
        <text>2-phenylacetate + ATP + CoA = phenylacetyl-CoA + AMP + diphosphate</text>
        <dbReference type="Rhea" id="RHEA:20956"/>
        <dbReference type="ChEBI" id="CHEBI:18401"/>
        <dbReference type="ChEBI" id="CHEBI:30616"/>
        <dbReference type="ChEBI" id="CHEBI:33019"/>
        <dbReference type="ChEBI" id="CHEBI:57287"/>
        <dbReference type="ChEBI" id="CHEBI:57390"/>
        <dbReference type="ChEBI" id="CHEBI:456215"/>
        <dbReference type="EC" id="6.2.1.30"/>
    </reaction>
</comment>
<gene>
    <name evidence="14" type="ORF">GN277_18540</name>
</gene>
<keyword evidence="3" id="KW-0597">Phosphoprotein</keyword>
<comment type="caution">
    <text evidence="14">The sequence shown here is derived from an EMBL/GenBank/DDBJ whole genome shotgun (WGS) entry which is preliminary data.</text>
</comment>
<comment type="similarity">
    <text evidence="7 11">Belongs to the phenylacetyl-CoA ligase family.</text>
</comment>
<comment type="pathway">
    <text evidence="6 11">Aromatic compound metabolism; phenylacetate degradation.</text>
</comment>
<dbReference type="InterPro" id="IPR000873">
    <property type="entry name" value="AMP-dep_synth/lig_dom"/>
</dbReference>
<proteinExistence type="inferred from homology"/>
<dbReference type="Pfam" id="PF00501">
    <property type="entry name" value="AMP-binding"/>
    <property type="match status" value="1"/>
</dbReference>
<dbReference type="CDD" id="cd05913">
    <property type="entry name" value="PaaK"/>
    <property type="match status" value="1"/>
</dbReference>
<dbReference type="SUPFAM" id="SSF56801">
    <property type="entry name" value="Acetyl-CoA synthetase-like"/>
    <property type="match status" value="1"/>
</dbReference>
<evidence type="ECO:0000313" key="14">
    <source>
        <dbReference type="EMBL" id="MXP77302.1"/>
    </source>
</evidence>
<dbReference type="GO" id="GO:0047475">
    <property type="term" value="F:phenylacetate-CoA ligase activity"/>
    <property type="evidence" value="ECO:0007669"/>
    <property type="project" value="UniProtKB-EC"/>
</dbReference>
<organism evidence="14 15">
    <name type="scientific">Sporofaciens musculi</name>
    <dbReference type="NCBI Taxonomy" id="2681861"/>
    <lineage>
        <taxon>Bacteria</taxon>
        <taxon>Bacillati</taxon>
        <taxon>Bacillota</taxon>
        <taxon>Clostridia</taxon>
        <taxon>Lachnospirales</taxon>
        <taxon>Lachnospiraceae</taxon>
        <taxon>Sporofaciens</taxon>
    </lineage>
</organism>
<evidence type="ECO:0000256" key="3">
    <source>
        <dbReference type="ARBA" id="ARBA00022553"/>
    </source>
</evidence>
<keyword evidence="2" id="KW-0596">Phosphopantetheine</keyword>
<comment type="subunit">
    <text evidence="1">Monomer.</text>
</comment>
<reference evidence="14 15" key="1">
    <citation type="submission" date="2019-12" db="EMBL/GenBank/DDBJ databases">
        <title>Sporaefaciens musculi gen. nov., sp. nov., a novel bacterium isolated from the caecum of an obese mouse.</title>
        <authorList>
            <person name="Rasmussen T.S."/>
            <person name="Streidl T."/>
            <person name="Hitch T.C.A."/>
            <person name="Wortmann E."/>
            <person name="Deptula P."/>
            <person name="Hansen M."/>
            <person name="Nielsen D.S."/>
            <person name="Clavel T."/>
            <person name="Vogensen F.K."/>
        </authorList>
    </citation>
    <scope>NUCLEOTIDE SEQUENCE [LARGE SCALE GENOMIC DNA]</scope>
    <source>
        <strain evidence="14 15">WCA-9-b2</strain>
    </source>
</reference>
<dbReference type="PANTHER" id="PTHR43439">
    <property type="entry name" value="PHENYLACETATE-COENZYME A LIGASE"/>
    <property type="match status" value="1"/>
</dbReference>
<dbReference type="UniPathway" id="UPA00930"/>
<dbReference type="Proteomes" id="UP000460412">
    <property type="component" value="Unassembled WGS sequence"/>
</dbReference>
<dbReference type="RefSeq" id="WP_159752519.1">
    <property type="nucleotide sequence ID" value="NZ_CASSPE010000047.1"/>
</dbReference>
<feature type="domain" description="AMP-dependent synthetase/ligase" evidence="12">
    <location>
        <begin position="90"/>
        <end position="294"/>
    </location>
</feature>
<dbReference type="EC" id="6.2.1.30" evidence="8 11"/>
<evidence type="ECO:0000256" key="8">
    <source>
        <dbReference type="ARBA" id="ARBA00066629"/>
    </source>
</evidence>
<evidence type="ECO:0000256" key="4">
    <source>
        <dbReference type="ARBA" id="ARBA00022598"/>
    </source>
</evidence>
<evidence type="ECO:0000256" key="9">
    <source>
        <dbReference type="ARBA" id="ARBA00068695"/>
    </source>
</evidence>
<dbReference type="InterPro" id="IPR051414">
    <property type="entry name" value="Adenylate-forming_Reductase"/>
</dbReference>
<keyword evidence="5 11" id="KW-0547">Nucleotide-binding</keyword>
<evidence type="ECO:0000256" key="5">
    <source>
        <dbReference type="ARBA" id="ARBA00022741"/>
    </source>
</evidence>
<dbReference type="FunFam" id="3.40.50.12780:FF:000016">
    <property type="entry name" value="Phenylacetate-coenzyme A ligase"/>
    <property type="match status" value="1"/>
</dbReference>
<dbReference type="AlphaFoldDB" id="A0A7X3MJ33"/>
<evidence type="ECO:0000256" key="10">
    <source>
        <dbReference type="ARBA" id="ARBA00075111"/>
    </source>
</evidence>
<evidence type="ECO:0000259" key="13">
    <source>
        <dbReference type="Pfam" id="PF14535"/>
    </source>
</evidence>
<feature type="domain" description="AMP-dependent ligase C-terminal" evidence="13">
    <location>
        <begin position="344"/>
        <end position="441"/>
    </location>
</feature>
<keyword evidence="4 11" id="KW-0436">Ligase</keyword>
<evidence type="ECO:0000256" key="2">
    <source>
        <dbReference type="ARBA" id="ARBA00022450"/>
    </source>
</evidence>
<dbReference type="InterPro" id="IPR011880">
    <property type="entry name" value="PA_CoA_ligase"/>
</dbReference>
<dbReference type="InterPro" id="IPR042099">
    <property type="entry name" value="ANL_N_sf"/>
</dbReference>